<dbReference type="Gene3D" id="3.20.20.70">
    <property type="entry name" value="Aldolase class I"/>
    <property type="match status" value="1"/>
</dbReference>
<keyword evidence="2 6" id="KW-0963">Cytoplasm</keyword>
<dbReference type="Proteomes" id="UP001062165">
    <property type="component" value="Chromosome"/>
</dbReference>
<dbReference type="EC" id="4.1.2.4" evidence="6"/>
<evidence type="ECO:0000313" key="8">
    <source>
        <dbReference type="Proteomes" id="UP001062165"/>
    </source>
</evidence>
<feature type="active site" description="Proton donor/acceptor" evidence="6">
    <location>
        <position position="90"/>
    </location>
</feature>
<evidence type="ECO:0000256" key="6">
    <source>
        <dbReference type="HAMAP-Rule" id="MF_00114"/>
    </source>
</evidence>
<dbReference type="HAMAP" id="MF_00114">
    <property type="entry name" value="DeoC_type1"/>
    <property type="match status" value="1"/>
</dbReference>
<evidence type="ECO:0000256" key="4">
    <source>
        <dbReference type="ARBA" id="ARBA00023270"/>
    </source>
</evidence>
<keyword evidence="8" id="KW-1185">Reference proteome</keyword>
<comment type="subcellular location">
    <subcellularLocation>
        <location evidence="6">Cytoplasm</location>
    </subcellularLocation>
</comment>
<reference evidence="7" key="1">
    <citation type="submission" date="2022-10" db="EMBL/GenBank/DDBJ databases">
        <title>Comparative genomics and taxonomic characterization of three novel marine species of genus Reichenbachiella exhibiting antioxidant and polysaccharide degradation activities.</title>
        <authorList>
            <person name="Muhammad N."/>
            <person name="Lee Y.-J."/>
            <person name="Ko J."/>
            <person name="Kim S.-G."/>
        </authorList>
    </citation>
    <scope>NUCLEOTIDE SEQUENCE</scope>
    <source>
        <strain evidence="7">Wsw4-B4</strain>
    </source>
</reference>
<dbReference type="InterPro" id="IPR028581">
    <property type="entry name" value="DeoC_typeI"/>
</dbReference>
<feature type="active site" description="Schiff-base intermediate with acetaldehyde" evidence="6">
    <location>
        <position position="153"/>
    </location>
</feature>
<dbReference type="CDD" id="cd00959">
    <property type="entry name" value="DeoC"/>
    <property type="match status" value="1"/>
</dbReference>
<keyword evidence="4 6" id="KW-0704">Schiff base</keyword>
<dbReference type="PANTHER" id="PTHR10889:SF1">
    <property type="entry name" value="DEOXYRIBOSE-PHOSPHATE ALDOLASE"/>
    <property type="match status" value="1"/>
</dbReference>
<dbReference type="InterPro" id="IPR013785">
    <property type="entry name" value="Aldolase_TIM"/>
</dbReference>
<dbReference type="InterPro" id="IPR011343">
    <property type="entry name" value="DeoC"/>
</dbReference>
<proteinExistence type="inferred from homology"/>
<dbReference type="SUPFAM" id="SSF51569">
    <property type="entry name" value="Aldolase"/>
    <property type="match status" value="1"/>
</dbReference>
<evidence type="ECO:0000256" key="1">
    <source>
        <dbReference type="ARBA" id="ARBA00010936"/>
    </source>
</evidence>
<evidence type="ECO:0000256" key="5">
    <source>
        <dbReference type="ARBA" id="ARBA00048791"/>
    </source>
</evidence>
<dbReference type="PIRSF" id="PIRSF001357">
    <property type="entry name" value="DeoC"/>
    <property type="match status" value="1"/>
</dbReference>
<sequence length="217" mass="23757">MEHPNTYIEHTLLKIDLTDREVDQLISEAKRYQFIGVCIPPFWVKKVSRELENSTIQLVTVIGFPLGYQQTASKLHEIEMAIADGADELDLVMNVSAFKSGMNWSKIEMAKAAQLAHQQQKILKIIVETALLTKEEIAQVSKIVSDAGADYIKTSTGFASRGASIDDIEIMKANVAPHVGIKASGGIKSREQLEALVNAGADRIGTSAGVQIMKAYE</sequence>
<comment type="similarity">
    <text evidence="1 6">Belongs to the DeoC/FbaB aldolase family. DeoC type 1 subfamily.</text>
</comment>
<feature type="active site" description="Proton donor/acceptor" evidence="6">
    <location>
        <position position="182"/>
    </location>
</feature>
<evidence type="ECO:0000313" key="7">
    <source>
        <dbReference type="EMBL" id="UXX81378.1"/>
    </source>
</evidence>
<comment type="pathway">
    <text evidence="6">Carbohydrate degradation; 2-deoxy-D-ribose 1-phosphate degradation; D-glyceraldehyde 3-phosphate and acetaldehyde from 2-deoxy-alpha-D-ribose 1-phosphate: step 2/2.</text>
</comment>
<organism evidence="7 8">
    <name type="scientific">Reichenbachiella carrageenanivorans</name>
    <dbReference type="NCBI Taxonomy" id="2979869"/>
    <lineage>
        <taxon>Bacteria</taxon>
        <taxon>Pseudomonadati</taxon>
        <taxon>Bacteroidota</taxon>
        <taxon>Cytophagia</taxon>
        <taxon>Cytophagales</taxon>
        <taxon>Reichenbachiellaceae</taxon>
        <taxon>Reichenbachiella</taxon>
    </lineage>
</organism>
<gene>
    <name evidence="6 7" type="primary">deoC</name>
    <name evidence="7" type="ORF">N7E81_18060</name>
</gene>
<evidence type="ECO:0000256" key="2">
    <source>
        <dbReference type="ARBA" id="ARBA00022490"/>
    </source>
</evidence>
<dbReference type="EMBL" id="CP106735">
    <property type="protein sequence ID" value="UXX81378.1"/>
    <property type="molecule type" value="Genomic_DNA"/>
</dbReference>
<name>A0ABY6D874_9BACT</name>
<keyword evidence="3 6" id="KW-0456">Lyase</keyword>
<dbReference type="GO" id="GO:0004139">
    <property type="term" value="F:deoxyribose-phosphate aldolase activity"/>
    <property type="evidence" value="ECO:0007669"/>
    <property type="project" value="UniProtKB-EC"/>
</dbReference>
<protein>
    <recommendedName>
        <fullName evidence="6">Deoxyribose-phosphate aldolase</fullName>
        <shortName evidence="6">DERA</shortName>
        <ecNumber evidence="6">4.1.2.4</ecNumber>
    </recommendedName>
    <alternativeName>
        <fullName evidence="6">2-deoxy-D-ribose 5-phosphate aldolase</fullName>
    </alternativeName>
    <alternativeName>
        <fullName evidence="6">Phosphodeoxyriboaldolase</fullName>
        <shortName evidence="6">Deoxyriboaldolase</shortName>
    </alternativeName>
</protein>
<dbReference type="InterPro" id="IPR002915">
    <property type="entry name" value="DeoC/FbaB/LacD_aldolase"/>
</dbReference>
<dbReference type="PANTHER" id="PTHR10889">
    <property type="entry name" value="DEOXYRIBOSE-PHOSPHATE ALDOLASE"/>
    <property type="match status" value="1"/>
</dbReference>
<dbReference type="NCBIfam" id="TIGR00126">
    <property type="entry name" value="deoC"/>
    <property type="match status" value="1"/>
</dbReference>
<comment type="catalytic activity">
    <reaction evidence="5 6">
        <text>2-deoxy-D-ribose 5-phosphate = D-glyceraldehyde 3-phosphate + acetaldehyde</text>
        <dbReference type="Rhea" id="RHEA:12821"/>
        <dbReference type="ChEBI" id="CHEBI:15343"/>
        <dbReference type="ChEBI" id="CHEBI:59776"/>
        <dbReference type="ChEBI" id="CHEBI:62877"/>
        <dbReference type="EC" id="4.1.2.4"/>
    </reaction>
</comment>
<accession>A0ABY6D874</accession>
<dbReference type="SMART" id="SM01133">
    <property type="entry name" value="DeoC"/>
    <property type="match status" value="1"/>
</dbReference>
<evidence type="ECO:0000256" key="3">
    <source>
        <dbReference type="ARBA" id="ARBA00023239"/>
    </source>
</evidence>
<comment type="function">
    <text evidence="6">Catalyzes a reversible aldol reaction between acetaldehyde and D-glyceraldehyde 3-phosphate to generate 2-deoxy-D-ribose 5-phosphate.</text>
</comment>
<dbReference type="Pfam" id="PF01791">
    <property type="entry name" value="DeoC"/>
    <property type="match status" value="1"/>
</dbReference>